<dbReference type="HOGENOM" id="CLU_3041624_0_0_6"/>
<evidence type="ECO:0000313" key="2">
    <source>
        <dbReference type="Proteomes" id="UP000004750"/>
    </source>
</evidence>
<dbReference type="Proteomes" id="UP000004750">
    <property type="component" value="Unassembled WGS sequence"/>
</dbReference>
<proteinExistence type="predicted"/>
<dbReference type="AlphaFoldDB" id="G9ZJD2"/>
<dbReference type="STRING" id="797473.HMPREF9080_02901"/>
<gene>
    <name evidence="1" type="ORF">HMPREF9080_02901</name>
</gene>
<name>G9ZJD2_9GAMM</name>
<sequence>MHLDALPTRCVQPLIRHRQLFNLAASLAVSQPAGEPIPAGVVFLLGILACRRAL</sequence>
<protein>
    <submittedName>
        <fullName evidence="1">Uncharacterized protein</fullName>
    </submittedName>
</protein>
<organism evidence="1 2">
    <name type="scientific">Cardiobacterium valvarum F0432</name>
    <dbReference type="NCBI Taxonomy" id="797473"/>
    <lineage>
        <taxon>Bacteria</taxon>
        <taxon>Pseudomonadati</taxon>
        <taxon>Pseudomonadota</taxon>
        <taxon>Gammaproteobacteria</taxon>
        <taxon>Cardiobacteriales</taxon>
        <taxon>Cardiobacteriaceae</taxon>
        <taxon>Cardiobacterium</taxon>
    </lineage>
</organism>
<evidence type="ECO:0000313" key="1">
    <source>
        <dbReference type="EMBL" id="EHM50273.1"/>
    </source>
</evidence>
<dbReference type="EMBL" id="AGCM01000184">
    <property type="protein sequence ID" value="EHM50273.1"/>
    <property type="molecule type" value="Genomic_DNA"/>
</dbReference>
<reference evidence="1 2" key="1">
    <citation type="submission" date="2011-08" db="EMBL/GenBank/DDBJ databases">
        <authorList>
            <person name="Weinstock G."/>
            <person name="Sodergren E."/>
            <person name="Clifton S."/>
            <person name="Fulton L."/>
            <person name="Fulton B."/>
            <person name="Courtney L."/>
            <person name="Fronick C."/>
            <person name="Harrison M."/>
            <person name="Strong C."/>
            <person name="Farmer C."/>
            <person name="Delahaunty K."/>
            <person name="Markovic C."/>
            <person name="Hall O."/>
            <person name="Minx P."/>
            <person name="Tomlinson C."/>
            <person name="Mitreva M."/>
            <person name="Hou S."/>
            <person name="Chen J."/>
            <person name="Wollam A."/>
            <person name="Pepin K.H."/>
            <person name="Johnson M."/>
            <person name="Bhonagiri V."/>
            <person name="Zhang X."/>
            <person name="Suruliraj S."/>
            <person name="Warren W."/>
            <person name="Chinwalla A."/>
            <person name="Mardis E.R."/>
            <person name="Wilson R.K."/>
        </authorList>
    </citation>
    <scope>NUCLEOTIDE SEQUENCE [LARGE SCALE GENOMIC DNA]</scope>
    <source>
        <strain evidence="1 2">F0432</strain>
    </source>
</reference>
<comment type="caution">
    <text evidence="1">The sequence shown here is derived from an EMBL/GenBank/DDBJ whole genome shotgun (WGS) entry which is preliminary data.</text>
</comment>
<accession>G9ZJD2</accession>